<dbReference type="GO" id="GO:0005886">
    <property type="term" value="C:plasma membrane"/>
    <property type="evidence" value="ECO:0007669"/>
    <property type="project" value="UniProtKB-SubCell"/>
</dbReference>
<dbReference type="OrthoDB" id="9805749at2"/>
<dbReference type="NCBIfam" id="NF037981">
    <property type="entry name" value="NCS2_1"/>
    <property type="match status" value="1"/>
</dbReference>
<comment type="subcellular location">
    <subcellularLocation>
        <location evidence="1">Cell membrane</location>
        <topology evidence="1">Multi-pass membrane protein</topology>
    </subcellularLocation>
</comment>
<keyword evidence="3" id="KW-0813">Transport</keyword>
<protein>
    <submittedName>
        <fullName evidence="9">Purine permease</fullName>
    </submittedName>
</protein>
<comment type="similarity">
    <text evidence="2">Belongs to the nucleobase:cation symporter-2 (NCS2) (TC 2.A.40) family.</text>
</comment>
<evidence type="ECO:0000313" key="10">
    <source>
        <dbReference type="Proteomes" id="UP000438699"/>
    </source>
</evidence>
<name>A0A6N6N5V6_9BACT</name>
<evidence type="ECO:0000256" key="2">
    <source>
        <dbReference type="ARBA" id="ARBA00008821"/>
    </source>
</evidence>
<feature type="transmembrane region" description="Helical" evidence="8">
    <location>
        <begin position="210"/>
        <end position="232"/>
    </location>
</feature>
<dbReference type="PROSITE" id="PS01116">
    <property type="entry name" value="XANTH_URACIL_PERMASE"/>
    <property type="match status" value="1"/>
</dbReference>
<evidence type="ECO:0000256" key="7">
    <source>
        <dbReference type="ARBA" id="ARBA00023136"/>
    </source>
</evidence>
<accession>A0A6N6N5V6</accession>
<proteinExistence type="inferred from homology"/>
<keyword evidence="6 8" id="KW-1133">Transmembrane helix</keyword>
<feature type="transmembrane region" description="Helical" evidence="8">
    <location>
        <begin position="88"/>
        <end position="107"/>
    </location>
</feature>
<dbReference type="InterPro" id="IPR017588">
    <property type="entry name" value="UacT-like"/>
</dbReference>
<dbReference type="Pfam" id="PF00860">
    <property type="entry name" value="Xan_ur_permease"/>
    <property type="match status" value="1"/>
</dbReference>
<feature type="transmembrane region" description="Helical" evidence="8">
    <location>
        <begin position="252"/>
        <end position="273"/>
    </location>
</feature>
<feature type="transmembrane region" description="Helical" evidence="8">
    <location>
        <begin position="185"/>
        <end position="203"/>
    </location>
</feature>
<dbReference type="GO" id="GO:0042907">
    <property type="term" value="F:xanthine transmembrane transporter activity"/>
    <property type="evidence" value="ECO:0007669"/>
    <property type="project" value="TreeGrafter"/>
</dbReference>
<dbReference type="InterPro" id="IPR006043">
    <property type="entry name" value="NCS2"/>
</dbReference>
<feature type="transmembrane region" description="Helical" evidence="8">
    <location>
        <begin position="119"/>
        <end position="141"/>
    </location>
</feature>
<dbReference type="NCBIfam" id="TIGR00801">
    <property type="entry name" value="ncs2"/>
    <property type="match status" value="1"/>
</dbReference>
<keyword evidence="10" id="KW-1185">Reference proteome</keyword>
<feature type="transmembrane region" description="Helical" evidence="8">
    <location>
        <begin position="398"/>
        <end position="416"/>
    </location>
</feature>
<evidence type="ECO:0000256" key="6">
    <source>
        <dbReference type="ARBA" id="ARBA00022989"/>
    </source>
</evidence>
<feature type="transmembrane region" description="Helical" evidence="8">
    <location>
        <begin position="58"/>
        <end position="76"/>
    </location>
</feature>
<reference evidence="9 10" key="1">
    <citation type="journal article" date="2017" name="Int. J. Syst. Evol. Microbiol.">
        <title>Desulfovibrio senegalensis sp. nov., a mesophilic sulfate reducer isolated from marine sediment.</title>
        <authorList>
            <person name="Thioye A."/>
            <person name="Gam Z.B.A."/>
            <person name="Mbengue M."/>
            <person name="Cayol J.L."/>
            <person name="Joseph-Bartoli M."/>
            <person name="Toure-Kane C."/>
            <person name="Labat M."/>
        </authorList>
    </citation>
    <scope>NUCLEOTIDE SEQUENCE [LARGE SCALE GENOMIC DNA]</scope>
    <source>
        <strain evidence="9 10">DSM 101509</strain>
    </source>
</reference>
<dbReference type="EMBL" id="WAIE01000001">
    <property type="protein sequence ID" value="KAB1443121.1"/>
    <property type="molecule type" value="Genomic_DNA"/>
</dbReference>
<feature type="transmembrane region" description="Helical" evidence="8">
    <location>
        <begin position="148"/>
        <end position="165"/>
    </location>
</feature>
<comment type="caution">
    <text evidence="9">The sequence shown here is derived from an EMBL/GenBank/DDBJ whole genome shotgun (WGS) entry which is preliminary data.</text>
</comment>
<keyword evidence="5 8" id="KW-0812">Transmembrane</keyword>
<gene>
    <name evidence="9" type="ORF">F8A88_02325</name>
</gene>
<evidence type="ECO:0000256" key="8">
    <source>
        <dbReference type="SAM" id="Phobius"/>
    </source>
</evidence>
<keyword evidence="7 8" id="KW-0472">Membrane</keyword>
<dbReference type="AlphaFoldDB" id="A0A6N6N5V6"/>
<dbReference type="InterPro" id="IPR006042">
    <property type="entry name" value="Xan_ur_permease"/>
</dbReference>
<evidence type="ECO:0000256" key="1">
    <source>
        <dbReference type="ARBA" id="ARBA00004651"/>
    </source>
</evidence>
<feature type="transmembrane region" description="Helical" evidence="8">
    <location>
        <begin position="34"/>
        <end position="52"/>
    </location>
</feature>
<evidence type="ECO:0000256" key="4">
    <source>
        <dbReference type="ARBA" id="ARBA00022475"/>
    </source>
</evidence>
<organism evidence="9 10">
    <name type="scientific">Pseudodesulfovibrio senegalensis</name>
    <dbReference type="NCBI Taxonomy" id="1721087"/>
    <lineage>
        <taxon>Bacteria</taxon>
        <taxon>Pseudomonadati</taxon>
        <taxon>Thermodesulfobacteriota</taxon>
        <taxon>Desulfovibrionia</taxon>
        <taxon>Desulfovibrionales</taxon>
        <taxon>Desulfovibrionaceae</taxon>
    </lineage>
</organism>
<keyword evidence="4" id="KW-1003">Cell membrane</keyword>
<feature type="transmembrane region" description="Helical" evidence="8">
    <location>
        <begin position="341"/>
        <end position="362"/>
    </location>
</feature>
<feature type="transmembrane region" description="Helical" evidence="8">
    <location>
        <begin position="368"/>
        <end position="386"/>
    </location>
</feature>
<feature type="transmembrane region" description="Helical" evidence="8">
    <location>
        <begin position="428"/>
        <end position="448"/>
    </location>
</feature>
<evidence type="ECO:0000256" key="5">
    <source>
        <dbReference type="ARBA" id="ARBA00022692"/>
    </source>
</evidence>
<dbReference type="Proteomes" id="UP000438699">
    <property type="component" value="Unassembled WGS sequence"/>
</dbReference>
<evidence type="ECO:0000256" key="3">
    <source>
        <dbReference type="ARBA" id="ARBA00022448"/>
    </source>
</evidence>
<dbReference type="PANTHER" id="PTHR42810">
    <property type="entry name" value="PURINE PERMEASE C1399.01C-RELATED"/>
    <property type="match status" value="1"/>
</dbReference>
<evidence type="ECO:0000313" key="9">
    <source>
        <dbReference type="EMBL" id="KAB1443121.1"/>
    </source>
</evidence>
<dbReference type="NCBIfam" id="TIGR03173">
    <property type="entry name" value="pbuX"/>
    <property type="match status" value="1"/>
</dbReference>
<sequence length="467" mass="48852">MSRTSQPEQKFDLIYGLEDRPPVGASIYAALQHFLAMFIGIMTPPIIISNALGMSLEMSAYMISMALFVSGIATFIQARKFGPLGSGLLSIQGTSFAFLSTIISMGMGVISKGGTPEDAVGTICGVALAGSVFQMTCSRFLPLLRRMFPPLVSGIVVTMIGLSLIKVGIVDFGGGFGAMKNGTFGSPQNLGLGMLVLLTIIVLNRSKRPFIRIGSVAIGLLLGYVVAAFMGLVDFGKIGQLSIVSVPVPFKYGLGFDWSGFVLMGFLYIITIVESIGDLTATAMLSNQPVKGDKYIKTISGGVLGDGFNSALAAVFNTFPNTTFSQNNGVIQLTGVASRYVGFYIAGILVLVGIFPIVGGVFSLIPKPVLGGATLILFGSVAAAGIKIIASQVITRRAMLIMAMSFGAGLGVVFAPDLLGQMPPFVKTVFSSAITTGGFTAIFANLILPRDPGEDEAHEMEPAGENA</sequence>
<dbReference type="PANTHER" id="PTHR42810:SF2">
    <property type="entry name" value="PURINE PERMEASE C1399.01C-RELATED"/>
    <property type="match status" value="1"/>
</dbReference>
<dbReference type="RefSeq" id="WP_151149453.1">
    <property type="nucleotide sequence ID" value="NZ_WAIE01000001.1"/>
</dbReference>